<dbReference type="Proteomes" id="UP000033038">
    <property type="component" value="Chromosome"/>
</dbReference>
<gene>
    <name evidence="2" type="ORF">MSBRW_1704</name>
</gene>
<reference evidence="2 3" key="1">
    <citation type="submission" date="2014-07" db="EMBL/GenBank/DDBJ databases">
        <title>Methanogenic archaea and the global carbon cycle.</title>
        <authorList>
            <person name="Henriksen J.R."/>
            <person name="Luke J."/>
            <person name="Reinhart S."/>
            <person name="Benedict M.N."/>
            <person name="Youngblut N.D."/>
            <person name="Metcalf M.E."/>
            <person name="Whitaker R.J."/>
            <person name="Metcalf W.W."/>
        </authorList>
    </citation>
    <scope>NUCLEOTIDE SEQUENCE [LARGE SCALE GENOMIC DNA]</scope>
    <source>
        <strain evidence="2 3">Wiesmoor</strain>
    </source>
</reference>
<dbReference type="GeneID" id="24823190"/>
<evidence type="ECO:0000256" key="1">
    <source>
        <dbReference type="ARBA" id="ARBA00005437"/>
    </source>
</evidence>
<organism evidence="2 3">
    <name type="scientific">Methanosarcina barkeri str. Wiesmoor</name>
    <dbReference type="NCBI Taxonomy" id="1434109"/>
    <lineage>
        <taxon>Archaea</taxon>
        <taxon>Methanobacteriati</taxon>
        <taxon>Methanobacteriota</taxon>
        <taxon>Stenosarchaea group</taxon>
        <taxon>Methanomicrobia</taxon>
        <taxon>Methanosarcinales</taxon>
        <taxon>Methanosarcinaceae</taxon>
        <taxon>Methanosarcina</taxon>
    </lineage>
</organism>
<dbReference type="InterPro" id="IPR007612">
    <property type="entry name" value="LOR"/>
</dbReference>
<dbReference type="AlphaFoldDB" id="A0A0E3QL73"/>
<dbReference type="Pfam" id="PF04525">
    <property type="entry name" value="LOR"/>
    <property type="match status" value="1"/>
</dbReference>
<proteinExistence type="inferred from homology"/>
<comment type="similarity">
    <text evidence="1">Belongs to the LOR family.</text>
</comment>
<dbReference type="InterPro" id="IPR025659">
    <property type="entry name" value="Tubby-like_C"/>
</dbReference>
<dbReference type="HOGENOM" id="CLU_2695747_0_0_2"/>
<protein>
    <submittedName>
        <fullName evidence="2">Uncharacterized protein</fullName>
    </submittedName>
</protein>
<accession>A0A0E3QL73</accession>
<evidence type="ECO:0000313" key="2">
    <source>
        <dbReference type="EMBL" id="AKB50957.1"/>
    </source>
</evidence>
<dbReference type="RefSeq" id="WP_052305918.1">
    <property type="nucleotide sequence ID" value="NZ_CP009526.1"/>
</dbReference>
<dbReference type="SUPFAM" id="SSF54518">
    <property type="entry name" value="Tubby C-terminal domain-like"/>
    <property type="match status" value="1"/>
</dbReference>
<dbReference type="PATRIC" id="fig|1434109.4.peg.2141"/>
<evidence type="ECO:0000313" key="3">
    <source>
        <dbReference type="Proteomes" id="UP000033038"/>
    </source>
</evidence>
<name>A0A0E3QL73_METBA</name>
<sequence length="73" mass="8500">MEFLTALKWKLREIFWIMGTGLMLKGRELQKSQKISKKWFNIRDTYGVEIDPGKNNALILTIAVVLDQMANED</sequence>
<dbReference type="InterPro" id="IPR038595">
    <property type="entry name" value="LOR_sf"/>
</dbReference>
<dbReference type="Gene3D" id="2.40.160.200">
    <property type="entry name" value="LURP1-related"/>
    <property type="match status" value="1"/>
</dbReference>
<dbReference type="KEGG" id="mbw:MSBRW_1704"/>
<dbReference type="EMBL" id="CP009526">
    <property type="protein sequence ID" value="AKB50957.1"/>
    <property type="molecule type" value="Genomic_DNA"/>
</dbReference>